<reference evidence="2" key="1">
    <citation type="journal article" date="2015" name="Nature">
        <title>Complex archaea that bridge the gap between prokaryotes and eukaryotes.</title>
        <authorList>
            <person name="Spang A."/>
            <person name="Saw J.H."/>
            <person name="Jorgensen S.L."/>
            <person name="Zaremba-Niedzwiedzka K."/>
            <person name="Martijn J."/>
            <person name="Lind A.E."/>
            <person name="van Eijk R."/>
            <person name="Schleper C."/>
            <person name="Guy L."/>
            <person name="Ettema T.J."/>
        </authorList>
    </citation>
    <scope>NUCLEOTIDE SEQUENCE</scope>
</reference>
<gene>
    <name evidence="2" type="ORF">LCGC14_0076490</name>
</gene>
<dbReference type="InterPro" id="IPR007055">
    <property type="entry name" value="BON_dom"/>
</dbReference>
<dbReference type="Gene3D" id="3.40.1520.20">
    <property type="match status" value="1"/>
</dbReference>
<dbReference type="AlphaFoldDB" id="A0A0F9VZ97"/>
<organism evidence="2">
    <name type="scientific">marine sediment metagenome</name>
    <dbReference type="NCBI Taxonomy" id="412755"/>
    <lineage>
        <taxon>unclassified sequences</taxon>
        <taxon>metagenomes</taxon>
        <taxon>ecological metagenomes</taxon>
    </lineage>
</organism>
<sequence length="190" mass="20894">MSIKRLSIIALLLSTTACTTVLTQTTGEDGIREDPYLRTAGTVVEDESIETKVTVNMRSQNETFREANFDVVSHNGVVLLVGQVQSEALKSEATQIASEASVHVRRVHNEMEVAGRRSLLSRGNDTWLATKVRTQLTANDDINANRMRVVANDGTIYLMGIVERDEGSRAIALSRSVGGVQRVVNVFEYL</sequence>
<dbReference type="InterPro" id="IPR051686">
    <property type="entry name" value="Lipoprotein_DolP"/>
</dbReference>
<accession>A0A0F9VZ97</accession>
<dbReference type="Pfam" id="PF04972">
    <property type="entry name" value="BON"/>
    <property type="match status" value="2"/>
</dbReference>
<protein>
    <recommendedName>
        <fullName evidence="1">BON domain-containing protein</fullName>
    </recommendedName>
</protein>
<proteinExistence type="predicted"/>
<dbReference type="PANTHER" id="PTHR34606:SF4">
    <property type="entry name" value="OUTER MEMBRANE LIPOPROTEIN DOLP"/>
    <property type="match status" value="1"/>
</dbReference>
<dbReference type="PROSITE" id="PS50914">
    <property type="entry name" value="BON"/>
    <property type="match status" value="2"/>
</dbReference>
<comment type="caution">
    <text evidence="2">The sequence shown here is derived from an EMBL/GenBank/DDBJ whole genome shotgun (WGS) entry which is preliminary data.</text>
</comment>
<evidence type="ECO:0000259" key="1">
    <source>
        <dbReference type="PROSITE" id="PS50914"/>
    </source>
</evidence>
<dbReference type="EMBL" id="LAZR01000019">
    <property type="protein sequence ID" value="KKO05378.1"/>
    <property type="molecule type" value="Genomic_DNA"/>
</dbReference>
<dbReference type="PANTHER" id="PTHR34606">
    <property type="entry name" value="BON DOMAIN-CONTAINING PROTEIN"/>
    <property type="match status" value="1"/>
</dbReference>
<dbReference type="PROSITE" id="PS51257">
    <property type="entry name" value="PROKAR_LIPOPROTEIN"/>
    <property type="match status" value="1"/>
</dbReference>
<name>A0A0F9VZ97_9ZZZZ</name>
<evidence type="ECO:0000313" key="2">
    <source>
        <dbReference type="EMBL" id="KKO05378.1"/>
    </source>
</evidence>
<feature type="domain" description="BON" evidence="1">
    <location>
        <begin position="124"/>
        <end position="190"/>
    </location>
</feature>
<feature type="domain" description="BON" evidence="1">
    <location>
        <begin position="45"/>
        <end position="115"/>
    </location>
</feature>